<dbReference type="AlphaFoldDB" id="A0A5J4KST6"/>
<comment type="caution">
    <text evidence="2">The sequence shown here is derived from an EMBL/GenBank/DDBJ whole genome shotgun (WGS) entry which is preliminary data.</text>
</comment>
<dbReference type="EMBL" id="BKZW01000002">
    <property type="protein sequence ID" value="GER90202.1"/>
    <property type="molecule type" value="Genomic_DNA"/>
</dbReference>
<keyword evidence="1" id="KW-0812">Transmembrane</keyword>
<keyword evidence="3" id="KW-1185">Reference proteome</keyword>
<name>A0A5J4KST6_9CHLR</name>
<accession>A0A5J4KST6</accession>
<feature type="transmembrane region" description="Helical" evidence="1">
    <location>
        <begin position="20"/>
        <end position="42"/>
    </location>
</feature>
<organism evidence="2 3">
    <name type="scientific">Dictyobacter vulcani</name>
    <dbReference type="NCBI Taxonomy" id="2607529"/>
    <lineage>
        <taxon>Bacteria</taxon>
        <taxon>Bacillati</taxon>
        <taxon>Chloroflexota</taxon>
        <taxon>Ktedonobacteria</taxon>
        <taxon>Ktedonobacterales</taxon>
        <taxon>Dictyobacteraceae</taxon>
        <taxon>Dictyobacter</taxon>
    </lineage>
</organism>
<gene>
    <name evidence="2" type="ORF">KDW_43640</name>
</gene>
<feature type="transmembrane region" description="Helical" evidence="1">
    <location>
        <begin position="48"/>
        <end position="68"/>
    </location>
</feature>
<dbReference type="Proteomes" id="UP000326912">
    <property type="component" value="Unassembled WGS sequence"/>
</dbReference>
<keyword evidence="1" id="KW-0472">Membrane</keyword>
<evidence type="ECO:0000313" key="2">
    <source>
        <dbReference type="EMBL" id="GER90202.1"/>
    </source>
</evidence>
<evidence type="ECO:0000256" key="1">
    <source>
        <dbReference type="SAM" id="Phobius"/>
    </source>
</evidence>
<feature type="transmembrane region" description="Helical" evidence="1">
    <location>
        <begin position="89"/>
        <end position="109"/>
    </location>
</feature>
<reference evidence="2 3" key="1">
    <citation type="submission" date="2019-10" db="EMBL/GenBank/DDBJ databases">
        <title>Dictyobacter vulcani sp. nov., within the class Ktedonobacteria, isolated from soil of volcanic Mt. Zao.</title>
        <authorList>
            <person name="Zheng Y."/>
            <person name="Wang C.M."/>
            <person name="Sakai Y."/>
            <person name="Abe K."/>
            <person name="Yokota A."/>
            <person name="Yabe S."/>
        </authorList>
    </citation>
    <scope>NUCLEOTIDE SEQUENCE [LARGE SCALE GENOMIC DNA]</scope>
    <source>
        <strain evidence="2 3">W12</strain>
    </source>
</reference>
<keyword evidence="1" id="KW-1133">Transmembrane helix</keyword>
<protein>
    <submittedName>
        <fullName evidence="2">Uncharacterized protein</fullName>
    </submittedName>
</protein>
<evidence type="ECO:0000313" key="3">
    <source>
        <dbReference type="Proteomes" id="UP000326912"/>
    </source>
</evidence>
<feature type="transmembrane region" description="Helical" evidence="1">
    <location>
        <begin position="115"/>
        <end position="136"/>
    </location>
</feature>
<proteinExistence type="predicted"/>
<sequence>MRPEQEKKPPTPFLSSNTRFTNTLFTLLIVCAMGIWMINTYAGAGKTLWHPLLGAVFTLFAIVYFFRGSQQLRTEQERSSLYAWLTNRYLLLSCCWLCLSFNAWLLWIFTPSLPLAIIHLLLSMGAIAFLLGSILFTTRRSPG</sequence>